<accession>A0A0N5BEZ1</accession>
<dbReference type="Proteomes" id="UP000046392">
    <property type="component" value="Unplaced"/>
</dbReference>
<name>A0A0N5BEZ1_STREA</name>
<evidence type="ECO:0000313" key="2">
    <source>
        <dbReference type="Proteomes" id="UP000046392"/>
    </source>
</evidence>
<dbReference type="WBParaSite" id="SPAL_0000456100.1">
    <property type="protein sequence ID" value="SPAL_0000456100.1"/>
    <property type="gene ID" value="SPAL_0000456100"/>
</dbReference>
<organism evidence="2 3">
    <name type="scientific">Strongyloides papillosus</name>
    <name type="common">Intestinal threadworm</name>
    <dbReference type="NCBI Taxonomy" id="174720"/>
    <lineage>
        <taxon>Eukaryota</taxon>
        <taxon>Metazoa</taxon>
        <taxon>Ecdysozoa</taxon>
        <taxon>Nematoda</taxon>
        <taxon>Chromadorea</taxon>
        <taxon>Rhabditida</taxon>
        <taxon>Tylenchina</taxon>
        <taxon>Panagrolaimomorpha</taxon>
        <taxon>Strongyloidoidea</taxon>
        <taxon>Strongyloididae</taxon>
        <taxon>Strongyloides</taxon>
    </lineage>
</organism>
<sequence>MDSGPEEERSEEQDYTPILSDDALLLIFSELNWKDILNVKLVSRRFYGIIHGNYHRLKRRDVSTISIKYGRNRIRYPFYLNLAFHDTVDEDFPELLNIPYTKTINIQSVEELPALLKVFDMRKLDKLYVLVDVNPDIFRILGDFLQVGTKIKILKILKLAEKDFDSFKTFTGKFSSVKSLNIEHICASLTETKEVCPLLSSLTSFNTIETSCIYECSSTKILSAGMVTELLRRNPHLDYLNIGTGNIEFVRSLFKGYFTVEQPRKMENECRYNVIYLNIYFNGEYELLLDILKSSLSEIGNVVKVCSDPEGVTFESEVDCKYCFKNKHGILRRFFVSNNEPPTIIRDWD</sequence>
<dbReference type="AlphaFoldDB" id="A0A0N5BEZ1"/>
<dbReference type="Pfam" id="PF00646">
    <property type="entry name" value="F-box"/>
    <property type="match status" value="1"/>
</dbReference>
<evidence type="ECO:0000259" key="1">
    <source>
        <dbReference type="SMART" id="SM00256"/>
    </source>
</evidence>
<reference evidence="3" key="1">
    <citation type="submission" date="2017-02" db="UniProtKB">
        <authorList>
            <consortium name="WormBaseParasite"/>
        </authorList>
    </citation>
    <scope>IDENTIFICATION</scope>
</reference>
<proteinExistence type="predicted"/>
<dbReference type="InterPro" id="IPR036047">
    <property type="entry name" value="F-box-like_dom_sf"/>
</dbReference>
<protein>
    <submittedName>
        <fullName evidence="3">F-box domain-containing protein</fullName>
    </submittedName>
</protein>
<dbReference type="SMART" id="SM00256">
    <property type="entry name" value="FBOX"/>
    <property type="match status" value="1"/>
</dbReference>
<feature type="domain" description="F-box" evidence="1">
    <location>
        <begin position="19"/>
        <end position="59"/>
    </location>
</feature>
<evidence type="ECO:0000313" key="3">
    <source>
        <dbReference type="WBParaSite" id="SPAL_0000456100.1"/>
    </source>
</evidence>
<dbReference type="InterPro" id="IPR001810">
    <property type="entry name" value="F-box_dom"/>
</dbReference>
<keyword evidence="2" id="KW-1185">Reference proteome</keyword>
<dbReference type="SUPFAM" id="SSF81383">
    <property type="entry name" value="F-box domain"/>
    <property type="match status" value="1"/>
</dbReference>